<comment type="cofactor">
    <cofactor evidence="1">
        <name>FMN</name>
        <dbReference type="ChEBI" id="CHEBI:58210"/>
    </cofactor>
</comment>
<evidence type="ECO:0000256" key="3">
    <source>
        <dbReference type="ARBA" id="ARBA00022630"/>
    </source>
</evidence>
<organism evidence="7 8">
    <name type="scientific">Geopseudomonas aromaticivorans</name>
    <dbReference type="NCBI Taxonomy" id="2849492"/>
    <lineage>
        <taxon>Bacteria</taxon>
        <taxon>Pseudomonadati</taxon>
        <taxon>Pseudomonadota</taxon>
        <taxon>Gammaproteobacteria</taxon>
        <taxon>Pseudomonadales</taxon>
        <taxon>Pseudomonadaceae</taxon>
        <taxon>Geopseudomonas</taxon>
    </lineage>
</organism>
<reference evidence="7 8" key="1">
    <citation type="submission" date="2021-06" db="EMBL/GenBank/DDBJ databases">
        <title>Differences between aerobic and microaerobic xylene degrading microbial communities.</title>
        <authorList>
            <person name="Banerjee S."/>
            <person name="Tancsics A."/>
        </authorList>
    </citation>
    <scope>NUCLEOTIDE SEQUENCE [LARGE SCALE GENOMIC DNA]</scope>
    <source>
        <strain evidence="7 8">MAP12</strain>
    </source>
</reference>
<keyword evidence="3" id="KW-0285">Flavoprotein</keyword>
<evidence type="ECO:0000313" key="7">
    <source>
        <dbReference type="EMBL" id="MBV2135107.1"/>
    </source>
</evidence>
<proteinExistence type="inferred from homology"/>
<dbReference type="PANTHER" id="PTHR43673">
    <property type="entry name" value="NAD(P)H NITROREDUCTASE YDGI-RELATED"/>
    <property type="match status" value="1"/>
</dbReference>
<sequence length="211" mass="23670">MDVIELCNWRYATKKMIPGLVVPDEQVERILEAARLAPSSSGLQPYEVLVISDAALRARIQAVAKNQAQIADCSHLLVFAAWDTYTPERIRQAFEQTRRDRGELSEYWANYGKVLEEQYPVRGAEVNFQHTARQAYLALGFALLAAAAEGVDCTPMEGFDADALDDLLGLRARGLRSVVLLPLGYRDEENDLLLKLNKSRRPMAEFASELK</sequence>
<accession>A0ABS6N3K6</accession>
<dbReference type="InterPro" id="IPR029479">
    <property type="entry name" value="Nitroreductase"/>
</dbReference>
<feature type="domain" description="Nitroreductase" evidence="6">
    <location>
        <begin position="10"/>
        <end position="185"/>
    </location>
</feature>
<keyword evidence="5" id="KW-0560">Oxidoreductase</keyword>
<comment type="caution">
    <text evidence="7">The sequence shown here is derived from an EMBL/GenBank/DDBJ whole genome shotgun (WGS) entry which is preliminary data.</text>
</comment>
<evidence type="ECO:0000256" key="2">
    <source>
        <dbReference type="ARBA" id="ARBA00007118"/>
    </source>
</evidence>
<dbReference type="Pfam" id="PF00881">
    <property type="entry name" value="Nitroreductase"/>
    <property type="match status" value="1"/>
</dbReference>
<dbReference type="Proteomes" id="UP000813068">
    <property type="component" value="Unassembled WGS sequence"/>
</dbReference>
<dbReference type="RefSeq" id="WP_217683532.1">
    <property type="nucleotide sequence ID" value="NZ_JAHRGL010000080.1"/>
</dbReference>
<evidence type="ECO:0000256" key="5">
    <source>
        <dbReference type="ARBA" id="ARBA00023002"/>
    </source>
</evidence>
<keyword evidence="4" id="KW-0288">FMN</keyword>
<name>A0ABS6N3K6_9GAMM</name>
<evidence type="ECO:0000256" key="1">
    <source>
        <dbReference type="ARBA" id="ARBA00001917"/>
    </source>
</evidence>
<evidence type="ECO:0000256" key="4">
    <source>
        <dbReference type="ARBA" id="ARBA00022643"/>
    </source>
</evidence>
<dbReference type="PANTHER" id="PTHR43673:SF2">
    <property type="entry name" value="NITROREDUCTASE"/>
    <property type="match status" value="1"/>
</dbReference>
<evidence type="ECO:0000259" key="6">
    <source>
        <dbReference type="Pfam" id="PF00881"/>
    </source>
</evidence>
<protein>
    <submittedName>
        <fullName evidence="7">Nitroreductase family protein</fullName>
    </submittedName>
</protein>
<comment type="similarity">
    <text evidence="2">Belongs to the nitroreductase family.</text>
</comment>
<dbReference type="EMBL" id="JAHRGL010000080">
    <property type="protein sequence ID" value="MBV2135107.1"/>
    <property type="molecule type" value="Genomic_DNA"/>
</dbReference>
<gene>
    <name evidence="7" type="ORF">KRX52_20245</name>
</gene>
<evidence type="ECO:0000313" key="8">
    <source>
        <dbReference type="Proteomes" id="UP000813068"/>
    </source>
</evidence>
<keyword evidence="8" id="KW-1185">Reference proteome</keyword>